<dbReference type="Proteomes" id="UP000011134">
    <property type="component" value="Unassembled WGS sequence"/>
</dbReference>
<protein>
    <submittedName>
        <fullName evidence="2">Ornithine cyclodeaminase</fullName>
    </submittedName>
</protein>
<dbReference type="PANTHER" id="PTHR13812">
    <property type="entry name" value="KETIMINE REDUCTASE MU-CRYSTALLIN"/>
    <property type="match status" value="1"/>
</dbReference>
<dbReference type="AlphaFoldDB" id="L8JBH9"/>
<accession>L8JBH9</accession>
<keyword evidence="1" id="KW-0175">Coiled coil</keyword>
<evidence type="ECO:0000313" key="2">
    <source>
        <dbReference type="EMBL" id="ELR65623.1"/>
    </source>
</evidence>
<dbReference type="SUPFAM" id="SSF51735">
    <property type="entry name" value="NAD(P)-binding Rossmann-fold domains"/>
    <property type="match status" value="1"/>
</dbReference>
<dbReference type="InterPro" id="IPR036291">
    <property type="entry name" value="NAD(P)-bd_dom_sf"/>
</dbReference>
<dbReference type="OrthoDB" id="9809203at2"/>
<dbReference type="Gene3D" id="3.40.50.720">
    <property type="entry name" value="NAD(P)-binding Rossmann-like Domain"/>
    <property type="match status" value="1"/>
</dbReference>
<sequence>MKIFTYAEIEQSLPHLNDLMTELEAGYIAYSQGDCIIPPVGHLPLPHGELHIKYGLMKASAYATIKIAAGSYSNSEIGLPTSSGCMMIINTQTGFPVALLQDEGLLTTYRTSAAGALIAQKFSPGAEIMGVVGCGTQGFFQTLHTCQAVGIDRVIAYDMAPENVEKLQEKLREANIQVEKASSVEQLCRAADIITTVTPSNTPFIDARWLKPNAHINAFGCDTVGKRELLENVFDVANLIMADSYEQCMDHGELQYIDDGSKPRVKEIGSLLSGLSDFVDGLTVADFTGIAVQDIVISGMVYQSLMASTVQ</sequence>
<gene>
    <name evidence="2" type="ORF">C942_00706</name>
</gene>
<name>L8JBH9_9GAMM</name>
<dbReference type="GO" id="GO:0005737">
    <property type="term" value="C:cytoplasm"/>
    <property type="evidence" value="ECO:0007669"/>
    <property type="project" value="TreeGrafter"/>
</dbReference>
<dbReference type="RefSeq" id="WP_007465520.1">
    <property type="nucleotide sequence ID" value="NZ_AMZO01000016.1"/>
</dbReference>
<dbReference type="PANTHER" id="PTHR13812:SF19">
    <property type="entry name" value="KETIMINE REDUCTASE MU-CRYSTALLIN"/>
    <property type="match status" value="1"/>
</dbReference>
<dbReference type="EMBL" id="AMZO01000016">
    <property type="protein sequence ID" value="ELR65623.1"/>
    <property type="molecule type" value="Genomic_DNA"/>
</dbReference>
<dbReference type="InterPro" id="IPR023401">
    <property type="entry name" value="ODC_N"/>
</dbReference>
<dbReference type="Pfam" id="PF02423">
    <property type="entry name" value="OCD_Mu_crystall"/>
    <property type="match status" value="1"/>
</dbReference>
<dbReference type="Gene3D" id="3.30.1780.10">
    <property type="entry name" value="ornithine cyclodeaminase, domain 1"/>
    <property type="match status" value="1"/>
</dbReference>
<reference evidence="2 3" key="1">
    <citation type="submission" date="2012-12" db="EMBL/GenBank/DDBJ databases">
        <title>Genome Assembly of Photobacterium sp. AK15.</title>
        <authorList>
            <person name="Khatri I."/>
            <person name="Vaidya B."/>
            <person name="Srinivas T.N.R."/>
            <person name="Subramanian S."/>
            <person name="Pinnaka A."/>
        </authorList>
    </citation>
    <scope>NUCLEOTIDE SEQUENCE [LARGE SCALE GENOMIC DNA]</scope>
    <source>
        <strain evidence="2 3">AK15</strain>
    </source>
</reference>
<feature type="coiled-coil region" evidence="1">
    <location>
        <begin position="157"/>
        <end position="184"/>
    </location>
</feature>
<evidence type="ECO:0000256" key="1">
    <source>
        <dbReference type="SAM" id="Coils"/>
    </source>
</evidence>
<dbReference type="PIRSF" id="PIRSF001439">
    <property type="entry name" value="CryM"/>
    <property type="match status" value="1"/>
</dbReference>
<organism evidence="2 3">
    <name type="scientific">Photobacterium marinum</name>
    <dbReference type="NCBI Taxonomy" id="1056511"/>
    <lineage>
        <taxon>Bacteria</taxon>
        <taxon>Pseudomonadati</taxon>
        <taxon>Pseudomonadota</taxon>
        <taxon>Gammaproteobacteria</taxon>
        <taxon>Vibrionales</taxon>
        <taxon>Vibrionaceae</taxon>
        <taxon>Photobacterium</taxon>
    </lineage>
</organism>
<proteinExistence type="predicted"/>
<dbReference type="PATRIC" id="fig|1056511.3.peg.2195"/>
<evidence type="ECO:0000313" key="3">
    <source>
        <dbReference type="Proteomes" id="UP000011134"/>
    </source>
</evidence>
<keyword evidence="3" id="KW-1185">Reference proteome</keyword>
<comment type="caution">
    <text evidence="2">The sequence shown here is derived from an EMBL/GenBank/DDBJ whole genome shotgun (WGS) entry which is preliminary data.</text>
</comment>
<dbReference type="InterPro" id="IPR003462">
    <property type="entry name" value="ODC_Mu_crystall"/>
</dbReference>